<comment type="similarity">
    <text evidence="1">Belongs to the PUR DNA-binding protein family.</text>
</comment>
<accession>A0A9D9NPR2</accession>
<dbReference type="GO" id="GO:0032422">
    <property type="term" value="F:purine-rich negative regulatory element binding"/>
    <property type="evidence" value="ECO:0007669"/>
    <property type="project" value="InterPro"/>
</dbReference>
<evidence type="ECO:0000256" key="2">
    <source>
        <dbReference type="ARBA" id="ARBA00023125"/>
    </source>
</evidence>
<dbReference type="SMART" id="SM00712">
    <property type="entry name" value="PUR"/>
    <property type="match status" value="1"/>
</dbReference>
<dbReference type="Pfam" id="PF11680">
    <property type="entry name" value="DUF3276"/>
    <property type="match status" value="1"/>
</dbReference>
<reference evidence="3" key="1">
    <citation type="submission" date="2020-10" db="EMBL/GenBank/DDBJ databases">
        <authorList>
            <person name="Gilroy R."/>
        </authorList>
    </citation>
    <scope>NUCLEOTIDE SEQUENCE</scope>
    <source>
        <strain evidence="3">B3-1481</strain>
    </source>
</reference>
<protein>
    <submittedName>
        <fullName evidence="3">DUF3276 family protein</fullName>
    </submittedName>
</protein>
<comment type="caution">
    <text evidence="3">The sequence shown here is derived from an EMBL/GenBank/DDBJ whole genome shotgun (WGS) entry which is preliminary data.</text>
</comment>
<keyword evidence="2" id="KW-0238">DNA-binding</keyword>
<dbReference type="InterPro" id="IPR006628">
    <property type="entry name" value="PUR-bd_fam"/>
</dbReference>
<evidence type="ECO:0000313" key="4">
    <source>
        <dbReference type="Proteomes" id="UP000823769"/>
    </source>
</evidence>
<evidence type="ECO:0000313" key="3">
    <source>
        <dbReference type="EMBL" id="MBO8480888.1"/>
    </source>
</evidence>
<organism evidence="3 4">
    <name type="scientific">Candidatus Cryptobacteroides avistercoris</name>
    <dbReference type="NCBI Taxonomy" id="2840758"/>
    <lineage>
        <taxon>Bacteria</taxon>
        <taxon>Pseudomonadati</taxon>
        <taxon>Bacteroidota</taxon>
        <taxon>Bacteroidia</taxon>
        <taxon>Bacteroidales</taxon>
        <taxon>Candidatus Cryptobacteroides</taxon>
    </lineage>
</organism>
<evidence type="ECO:0000256" key="1">
    <source>
        <dbReference type="ARBA" id="ARBA00009251"/>
    </source>
</evidence>
<reference evidence="3" key="2">
    <citation type="journal article" date="2021" name="PeerJ">
        <title>Extensive microbial diversity within the chicken gut microbiome revealed by metagenomics and culture.</title>
        <authorList>
            <person name="Gilroy R."/>
            <person name="Ravi A."/>
            <person name="Getino M."/>
            <person name="Pursley I."/>
            <person name="Horton D.L."/>
            <person name="Alikhan N.F."/>
            <person name="Baker D."/>
            <person name="Gharbi K."/>
            <person name="Hall N."/>
            <person name="Watson M."/>
            <person name="Adriaenssens E.M."/>
            <person name="Foster-Nyarko E."/>
            <person name="Jarju S."/>
            <person name="Secka A."/>
            <person name="Antonio M."/>
            <person name="Oren A."/>
            <person name="Chaudhuri R.R."/>
            <person name="La Ragione R."/>
            <person name="Hildebrand F."/>
            <person name="Pallen M.J."/>
        </authorList>
    </citation>
    <scope>NUCLEOTIDE SEQUENCE</scope>
    <source>
        <strain evidence="3">B3-1481</strain>
    </source>
</reference>
<sequence length="114" mass="13627">MYKEDYDRSRFDSKDGDEVYSKPVRAGKRTYFFDVKTTRGNKDYYLTITESKRRNNPDGSFTYDKHKIFLYKEDFEKFSEGLAEIIEYIKSNCFNGEIPQHRTDGDPDIEFEDL</sequence>
<dbReference type="GO" id="GO:0000977">
    <property type="term" value="F:RNA polymerase II transcription regulatory region sequence-specific DNA binding"/>
    <property type="evidence" value="ECO:0007669"/>
    <property type="project" value="InterPro"/>
</dbReference>
<dbReference type="AlphaFoldDB" id="A0A9D9NPR2"/>
<name>A0A9D9NPR2_9BACT</name>
<proteinExistence type="inferred from homology"/>
<dbReference type="Proteomes" id="UP000823769">
    <property type="component" value="Unassembled WGS sequence"/>
</dbReference>
<dbReference type="Gene3D" id="3.10.450.700">
    <property type="match status" value="1"/>
</dbReference>
<gene>
    <name evidence="3" type="ORF">IAB76_07295</name>
</gene>
<dbReference type="EMBL" id="JADILW010000110">
    <property type="protein sequence ID" value="MBO8480888.1"/>
    <property type="molecule type" value="Genomic_DNA"/>
</dbReference>